<protein>
    <submittedName>
        <fullName evidence="2">Uncharacterized protein</fullName>
    </submittedName>
</protein>
<dbReference type="STRING" id="1095778.SAMN04489842_0604"/>
<dbReference type="RefSeq" id="WP_090377132.1">
    <property type="nucleotide sequence ID" value="NZ_FNLC01000001.1"/>
</dbReference>
<feature type="compositionally biased region" description="Acidic residues" evidence="1">
    <location>
        <begin position="152"/>
        <end position="163"/>
    </location>
</feature>
<organism evidence="2 3">
    <name type="scientific">Natronobacterium texcoconense</name>
    <dbReference type="NCBI Taxonomy" id="1095778"/>
    <lineage>
        <taxon>Archaea</taxon>
        <taxon>Methanobacteriati</taxon>
        <taxon>Methanobacteriota</taxon>
        <taxon>Stenosarchaea group</taxon>
        <taxon>Halobacteria</taxon>
        <taxon>Halobacteriales</taxon>
        <taxon>Natrialbaceae</taxon>
        <taxon>Natronobacterium</taxon>
    </lineage>
</organism>
<name>A0A1H1A9E6_NATTX</name>
<gene>
    <name evidence="2" type="ORF">SAMN04489842_0604</name>
</gene>
<accession>A0A1H1A9E6</accession>
<proteinExistence type="predicted"/>
<feature type="region of interest" description="Disordered" evidence="1">
    <location>
        <begin position="141"/>
        <end position="165"/>
    </location>
</feature>
<dbReference type="InterPro" id="IPR055756">
    <property type="entry name" value="DUF7332"/>
</dbReference>
<evidence type="ECO:0000313" key="2">
    <source>
        <dbReference type="EMBL" id="SDQ35936.1"/>
    </source>
</evidence>
<dbReference type="EMBL" id="FNLC01000001">
    <property type="protein sequence ID" value="SDQ35936.1"/>
    <property type="molecule type" value="Genomic_DNA"/>
</dbReference>
<dbReference type="AlphaFoldDB" id="A0A1H1A9E6"/>
<dbReference type="Proteomes" id="UP000198848">
    <property type="component" value="Unassembled WGS sequence"/>
</dbReference>
<dbReference type="OrthoDB" id="205221at2157"/>
<evidence type="ECO:0000313" key="3">
    <source>
        <dbReference type="Proteomes" id="UP000198848"/>
    </source>
</evidence>
<keyword evidence="3" id="KW-1185">Reference proteome</keyword>
<reference evidence="3" key="1">
    <citation type="submission" date="2016-10" db="EMBL/GenBank/DDBJ databases">
        <authorList>
            <person name="Varghese N."/>
            <person name="Submissions S."/>
        </authorList>
    </citation>
    <scope>NUCLEOTIDE SEQUENCE [LARGE SCALE GENOMIC DNA]</scope>
    <source>
        <strain evidence="3">DSM 24767</strain>
    </source>
</reference>
<sequence>MRRVRRPATAVAVVLVCLAVLAVAPAVGIAEAEQRTDRMTETDSTADGNCLSAGGTAFTIGSDDSATIWVRLHVSALTDSGGSFGAELVGSTADAQIIEIVAGVKYVADGIGEFVDGPLESFAVVTGYEFQLPMFDDLESAGLEEDHPPHFDEEDPSAGEDLLDGPFEHIEC</sequence>
<dbReference type="Pfam" id="PF24019">
    <property type="entry name" value="DUF7332"/>
    <property type="match status" value="1"/>
</dbReference>
<evidence type="ECO:0000256" key="1">
    <source>
        <dbReference type="SAM" id="MobiDB-lite"/>
    </source>
</evidence>